<name>A9WLL4_RENSM</name>
<feature type="transmembrane region" description="Helical" evidence="6">
    <location>
        <begin position="462"/>
        <end position="486"/>
    </location>
</feature>
<evidence type="ECO:0000259" key="7">
    <source>
        <dbReference type="Pfam" id="PF02687"/>
    </source>
</evidence>
<feature type="transmembrane region" description="Helical" evidence="6">
    <location>
        <begin position="373"/>
        <end position="398"/>
    </location>
</feature>
<feature type="transmembrane region" description="Helical" evidence="6">
    <location>
        <begin position="278"/>
        <end position="307"/>
    </location>
</feature>
<evidence type="ECO:0000256" key="5">
    <source>
        <dbReference type="ARBA" id="ARBA00023136"/>
    </source>
</evidence>
<keyword evidence="5 6" id="KW-0472">Membrane</keyword>
<dbReference type="GO" id="GO:0005886">
    <property type="term" value="C:plasma membrane"/>
    <property type="evidence" value="ECO:0007669"/>
    <property type="project" value="UniProtKB-SubCell"/>
</dbReference>
<comment type="subcellular location">
    <subcellularLocation>
        <location evidence="1">Cell membrane</location>
        <topology evidence="1">Multi-pass membrane protein</topology>
    </subcellularLocation>
</comment>
<keyword evidence="2" id="KW-1003">Cell membrane</keyword>
<dbReference type="eggNOG" id="COG0577">
    <property type="taxonomic scope" value="Bacteria"/>
</dbReference>
<sequence length="597" mass="62699">MPNTEETIATQLGHTQAKFINASAPGSDFGQSPISDWAFYNPGPNLNGNLVDLKTIIPQNYRLLSWRQNFINVAGFDTTNRVDVIESDVLDPAFYGKYSLLGGRAAAAADEVLASPGLLAALNATEGQRISTDLGDFTVVGTVRDSKTGDSSLTLYLRPGQLSAGQLSPDQAQAGFVGPPSYFAVGDQPISWEQIKQFNKSGVAVPSRSVIQNPPAGVPDNNGPYSSQESSYWTGALVGVLALLEVGLLAGAAFAVGAKKQQRELALLAASGAESATLRAIIIANAVWLGLIAGVVGAASGLASALLLVGYFRSVGRGGFYGQHPNFWIAGAVVLVALIASLAAASIPARAVAKQATLAALRGGRSVVAHRRWPTVVGLIAIGLGLAATVTGAVVGYFERHNDPRFVPLYPYFIIGGEVVGVLGTVLILGRIVDFMGRRIGRLPLIWRLAARDSARNRSRTVPAVAAVLAASALAGAVVVGGGSGLESTTQNYSWSVNIGQANFSLSTTVSKNTADGTETSIVKFSPEQYLTKLKDASQIPTEHWVLRGEANDECHLTSSKTGDTQESQTPCPEHFLIVPPENRCPVDQLWATTGPQ</sequence>
<dbReference type="HOGENOM" id="CLU_456994_0_0_11"/>
<keyword evidence="9" id="KW-1185">Reference proteome</keyword>
<evidence type="ECO:0000256" key="1">
    <source>
        <dbReference type="ARBA" id="ARBA00004651"/>
    </source>
</evidence>
<dbReference type="PANTHER" id="PTHR30287">
    <property type="entry name" value="MEMBRANE COMPONENT OF PREDICTED ABC SUPERFAMILY METABOLITE UPTAKE TRANSPORTER"/>
    <property type="match status" value="1"/>
</dbReference>
<evidence type="ECO:0000313" key="9">
    <source>
        <dbReference type="Proteomes" id="UP000002007"/>
    </source>
</evidence>
<dbReference type="InterPro" id="IPR038766">
    <property type="entry name" value="Membrane_comp_ABC_pdt"/>
</dbReference>
<dbReference type="PANTHER" id="PTHR30287:SF2">
    <property type="entry name" value="BLL1001 PROTEIN"/>
    <property type="match status" value="1"/>
</dbReference>
<evidence type="ECO:0000256" key="4">
    <source>
        <dbReference type="ARBA" id="ARBA00022989"/>
    </source>
</evidence>
<dbReference type="STRING" id="288705.RSal33209_0625"/>
<gene>
    <name evidence="8" type="ordered locus">RSal33209_0625</name>
</gene>
<feature type="transmembrane region" description="Helical" evidence="6">
    <location>
        <begin position="410"/>
        <end position="433"/>
    </location>
</feature>
<reference evidence="9" key="1">
    <citation type="journal article" date="2008" name="J. Bacteriol.">
        <title>Genome sequence of the fish pathogen Renibacterium salmoninarum suggests reductive evolution away from an environmental Arthrobacter ancestor.</title>
        <authorList>
            <person name="Wiens G.D."/>
            <person name="Rockey D.D."/>
            <person name="Wu Z."/>
            <person name="Chang J."/>
            <person name="Levy R."/>
            <person name="Crane S."/>
            <person name="Chen D.S."/>
            <person name="Capri G.R."/>
            <person name="Burnett J.R."/>
            <person name="Sudheesh P.S."/>
            <person name="Schipma M.J."/>
            <person name="Burd H."/>
            <person name="Bhattacharyya A."/>
            <person name="Rhodes L.D."/>
            <person name="Kaul R."/>
            <person name="Strom M.S."/>
        </authorList>
    </citation>
    <scope>NUCLEOTIDE SEQUENCE [LARGE SCALE GENOMIC DNA]</scope>
    <source>
        <strain evidence="9">ATCC 33209 / DSM 20767 / JCM 11484 / NBRC 15589 / NCIMB 2235</strain>
    </source>
</reference>
<keyword evidence="3 6" id="KW-0812">Transmembrane</keyword>
<feature type="domain" description="ABC3 transporter permease C-terminal" evidence="7">
    <location>
        <begin position="237"/>
        <end position="355"/>
    </location>
</feature>
<proteinExistence type="predicted"/>
<evidence type="ECO:0000256" key="6">
    <source>
        <dbReference type="SAM" id="Phobius"/>
    </source>
</evidence>
<evidence type="ECO:0000313" key="8">
    <source>
        <dbReference type="EMBL" id="ABY22372.1"/>
    </source>
</evidence>
<accession>A9WLL4</accession>
<dbReference type="Proteomes" id="UP000002007">
    <property type="component" value="Chromosome"/>
</dbReference>
<protein>
    <submittedName>
        <fullName evidence="8">Hypothetical membrane protein</fullName>
    </submittedName>
</protein>
<feature type="transmembrane region" description="Helical" evidence="6">
    <location>
        <begin position="232"/>
        <end position="257"/>
    </location>
</feature>
<dbReference type="InterPro" id="IPR003838">
    <property type="entry name" value="ABC3_permease_C"/>
</dbReference>
<evidence type="ECO:0000256" key="3">
    <source>
        <dbReference type="ARBA" id="ARBA00022692"/>
    </source>
</evidence>
<dbReference type="AlphaFoldDB" id="A9WLL4"/>
<keyword evidence="4 6" id="KW-1133">Transmembrane helix</keyword>
<evidence type="ECO:0000256" key="2">
    <source>
        <dbReference type="ARBA" id="ARBA00022475"/>
    </source>
</evidence>
<feature type="transmembrane region" description="Helical" evidence="6">
    <location>
        <begin position="327"/>
        <end position="352"/>
    </location>
</feature>
<dbReference type="EMBL" id="CP000910">
    <property type="protein sequence ID" value="ABY22372.1"/>
    <property type="molecule type" value="Genomic_DNA"/>
</dbReference>
<organism evidence="8 9">
    <name type="scientific">Renibacterium salmoninarum (strain ATCC 33209 / DSM 20767 / JCM 11484 / NBRC 15589 / NCIMB 2235)</name>
    <dbReference type="NCBI Taxonomy" id="288705"/>
    <lineage>
        <taxon>Bacteria</taxon>
        <taxon>Bacillati</taxon>
        <taxon>Actinomycetota</taxon>
        <taxon>Actinomycetes</taxon>
        <taxon>Micrococcales</taxon>
        <taxon>Micrococcaceae</taxon>
        <taxon>Renibacterium</taxon>
    </lineage>
</organism>
<dbReference type="Pfam" id="PF02687">
    <property type="entry name" value="FtsX"/>
    <property type="match status" value="1"/>
</dbReference>
<dbReference type="KEGG" id="rsa:RSal33209_0625"/>